<dbReference type="GO" id="GO:0000226">
    <property type="term" value="P:microtubule cytoskeleton organization"/>
    <property type="evidence" value="ECO:0007669"/>
    <property type="project" value="TreeGrafter"/>
</dbReference>
<evidence type="ECO:0000256" key="6">
    <source>
        <dbReference type="ARBA" id="ARBA00022840"/>
    </source>
</evidence>
<evidence type="ECO:0000256" key="5">
    <source>
        <dbReference type="ARBA" id="ARBA00022777"/>
    </source>
</evidence>
<dbReference type="SMART" id="SM00220">
    <property type="entry name" value="S_TKc"/>
    <property type="match status" value="1"/>
</dbReference>
<proteinExistence type="predicted"/>
<dbReference type="EMBL" id="MRZV01000415">
    <property type="protein sequence ID" value="PIK50554.1"/>
    <property type="molecule type" value="Genomic_DNA"/>
</dbReference>
<dbReference type="FunFam" id="1.10.510.10:FF:000571">
    <property type="entry name" value="Maternal embryonic leucine zipper kinase"/>
    <property type="match status" value="1"/>
</dbReference>
<dbReference type="Proteomes" id="UP000230750">
    <property type="component" value="Unassembled WGS sequence"/>
</dbReference>
<evidence type="ECO:0000313" key="11">
    <source>
        <dbReference type="Proteomes" id="UP000230750"/>
    </source>
</evidence>
<evidence type="ECO:0000259" key="9">
    <source>
        <dbReference type="PROSITE" id="PS50011"/>
    </source>
</evidence>
<dbReference type="Pfam" id="PF00069">
    <property type="entry name" value="Pkinase"/>
    <property type="match status" value="1"/>
</dbReference>
<dbReference type="EC" id="2.7.11.1" evidence="1"/>
<comment type="catalytic activity">
    <reaction evidence="8">
        <text>L-seryl-[protein] + ATP = O-phospho-L-seryl-[protein] + ADP + H(+)</text>
        <dbReference type="Rhea" id="RHEA:17989"/>
        <dbReference type="Rhea" id="RHEA-COMP:9863"/>
        <dbReference type="Rhea" id="RHEA-COMP:11604"/>
        <dbReference type="ChEBI" id="CHEBI:15378"/>
        <dbReference type="ChEBI" id="CHEBI:29999"/>
        <dbReference type="ChEBI" id="CHEBI:30616"/>
        <dbReference type="ChEBI" id="CHEBI:83421"/>
        <dbReference type="ChEBI" id="CHEBI:456216"/>
        <dbReference type="EC" id="2.7.11.1"/>
    </reaction>
</comment>
<dbReference type="FunFam" id="3.30.200.20:FF:000003">
    <property type="entry name" value="Non-specific serine/threonine protein kinase"/>
    <property type="match status" value="1"/>
</dbReference>
<protein>
    <recommendedName>
        <fullName evidence="1">non-specific serine/threonine protein kinase</fullName>
        <ecNumber evidence="1">2.7.11.1</ecNumber>
    </recommendedName>
</protein>
<dbReference type="PANTHER" id="PTHR24346:SF42">
    <property type="entry name" value="SERINE_THREONINE-PROTEIN KINASE SIK3"/>
    <property type="match status" value="1"/>
</dbReference>
<keyword evidence="4" id="KW-0547">Nucleotide-binding</keyword>
<dbReference type="GO" id="GO:0005524">
    <property type="term" value="F:ATP binding"/>
    <property type="evidence" value="ECO:0007669"/>
    <property type="project" value="UniProtKB-KW"/>
</dbReference>
<dbReference type="AlphaFoldDB" id="A0A2G8KRB8"/>
<evidence type="ECO:0000313" key="10">
    <source>
        <dbReference type="EMBL" id="PIK50554.1"/>
    </source>
</evidence>
<evidence type="ECO:0000256" key="4">
    <source>
        <dbReference type="ARBA" id="ARBA00022741"/>
    </source>
</evidence>
<keyword evidence="11" id="KW-1185">Reference proteome</keyword>
<dbReference type="GO" id="GO:0005737">
    <property type="term" value="C:cytoplasm"/>
    <property type="evidence" value="ECO:0007669"/>
    <property type="project" value="TreeGrafter"/>
</dbReference>
<reference evidence="10 11" key="1">
    <citation type="journal article" date="2017" name="PLoS Biol.">
        <title>The sea cucumber genome provides insights into morphological evolution and visceral regeneration.</title>
        <authorList>
            <person name="Zhang X."/>
            <person name="Sun L."/>
            <person name="Yuan J."/>
            <person name="Sun Y."/>
            <person name="Gao Y."/>
            <person name="Zhang L."/>
            <person name="Li S."/>
            <person name="Dai H."/>
            <person name="Hamel J.F."/>
            <person name="Liu C."/>
            <person name="Yu Y."/>
            <person name="Liu S."/>
            <person name="Lin W."/>
            <person name="Guo K."/>
            <person name="Jin S."/>
            <person name="Xu P."/>
            <person name="Storey K.B."/>
            <person name="Huan P."/>
            <person name="Zhang T."/>
            <person name="Zhou Y."/>
            <person name="Zhang J."/>
            <person name="Lin C."/>
            <person name="Li X."/>
            <person name="Xing L."/>
            <person name="Huo D."/>
            <person name="Sun M."/>
            <person name="Wang L."/>
            <person name="Mercier A."/>
            <person name="Li F."/>
            <person name="Yang H."/>
            <person name="Xiang J."/>
        </authorList>
    </citation>
    <scope>NUCLEOTIDE SEQUENCE [LARGE SCALE GENOMIC DNA]</scope>
    <source>
        <strain evidence="10">Shaxun</strain>
        <tissue evidence="10">Muscle</tissue>
    </source>
</reference>
<feature type="domain" description="Protein kinase" evidence="9">
    <location>
        <begin position="1"/>
        <end position="155"/>
    </location>
</feature>
<comment type="catalytic activity">
    <reaction evidence="7">
        <text>L-threonyl-[protein] + ATP = O-phospho-L-threonyl-[protein] + ADP + H(+)</text>
        <dbReference type="Rhea" id="RHEA:46608"/>
        <dbReference type="Rhea" id="RHEA-COMP:11060"/>
        <dbReference type="Rhea" id="RHEA-COMP:11605"/>
        <dbReference type="ChEBI" id="CHEBI:15378"/>
        <dbReference type="ChEBI" id="CHEBI:30013"/>
        <dbReference type="ChEBI" id="CHEBI:30616"/>
        <dbReference type="ChEBI" id="CHEBI:61977"/>
        <dbReference type="ChEBI" id="CHEBI:456216"/>
        <dbReference type="EC" id="2.7.11.1"/>
    </reaction>
</comment>
<dbReference type="InterPro" id="IPR000719">
    <property type="entry name" value="Prot_kinase_dom"/>
</dbReference>
<dbReference type="PROSITE" id="PS50011">
    <property type="entry name" value="PROTEIN_KINASE_DOM"/>
    <property type="match status" value="1"/>
</dbReference>
<evidence type="ECO:0000256" key="1">
    <source>
        <dbReference type="ARBA" id="ARBA00012513"/>
    </source>
</evidence>
<dbReference type="GO" id="GO:0035556">
    <property type="term" value="P:intracellular signal transduction"/>
    <property type="evidence" value="ECO:0007669"/>
    <property type="project" value="TreeGrafter"/>
</dbReference>
<comment type="caution">
    <text evidence="10">The sequence shown here is derived from an EMBL/GenBank/DDBJ whole genome shotgun (WGS) entry which is preliminary data.</text>
</comment>
<keyword evidence="5 10" id="KW-0418">Kinase</keyword>
<dbReference type="InterPro" id="IPR011009">
    <property type="entry name" value="Kinase-like_dom_sf"/>
</dbReference>
<sequence length="155" mass="17747">MHVIIVAIKIIDKTQLDEDNLNKVVREVKVMKMLRHPHIIRLYQVMETERNMFLVTEYASRGEIFDHLKANGRMSEREARRIFKQICAAVHFCHSLTVVHRDLKAENLLLDENNNVKIAGKSKSVPVIDVSSDGCIQISKVTLVIQLFVNPCNLG</sequence>
<dbReference type="Gene3D" id="1.10.510.10">
    <property type="entry name" value="Transferase(Phosphotransferase) domain 1"/>
    <property type="match status" value="1"/>
</dbReference>
<evidence type="ECO:0000256" key="8">
    <source>
        <dbReference type="ARBA" id="ARBA00048679"/>
    </source>
</evidence>
<dbReference type="GO" id="GO:0050321">
    <property type="term" value="F:tau-protein kinase activity"/>
    <property type="evidence" value="ECO:0007669"/>
    <property type="project" value="TreeGrafter"/>
</dbReference>
<keyword evidence="6" id="KW-0067">ATP-binding</keyword>
<dbReference type="PANTHER" id="PTHR24346">
    <property type="entry name" value="MAP/MICROTUBULE AFFINITY-REGULATING KINASE"/>
    <property type="match status" value="1"/>
</dbReference>
<dbReference type="OrthoDB" id="193931at2759"/>
<organism evidence="10 11">
    <name type="scientific">Stichopus japonicus</name>
    <name type="common">Sea cucumber</name>
    <dbReference type="NCBI Taxonomy" id="307972"/>
    <lineage>
        <taxon>Eukaryota</taxon>
        <taxon>Metazoa</taxon>
        <taxon>Echinodermata</taxon>
        <taxon>Eleutherozoa</taxon>
        <taxon>Echinozoa</taxon>
        <taxon>Holothuroidea</taxon>
        <taxon>Aspidochirotacea</taxon>
        <taxon>Aspidochirotida</taxon>
        <taxon>Stichopodidae</taxon>
        <taxon>Apostichopus</taxon>
    </lineage>
</organism>
<keyword evidence="3" id="KW-0808">Transferase</keyword>
<gene>
    <name evidence="10" type="ORF">BSL78_12561</name>
</gene>
<dbReference type="STRING" id="307972.A0A2G8KRB8"/>
<name>A0A2G8KRB8_STIJA</name>
<keyword evidence="2" id="KW-0723">Serine/threonine-protein kinase</keyword>
<evidence type="ECO:0000256" key="7">
    <source>
        <dbReference type="ARBA" id="ARBA00047899"/>
    </source>
</evidence>
<dbReference type="PROSITE" id="PS00108">
    <property type="entry name" value="PROTEIN_KINASE_ST"/>
    <property type="match status" value="1"/>
</dbReference>
<evidence type="ECO:0000256" key="2">
    <source>
        <dbReference type="ARBA" id="ARBA00022527"/>
    </source>
</evidence>
<dbReference type="SUPFAM" id="SSF56112">
    <property type="entry name" value="Protein kinase-like (PK-like)"/>
    <property type="match status" value="1"/>
</dbReference>
<accession>A0A2G8KRB8</accession>
<evidence type="ECO:0000256" key="3">
    <source>
        <dbReference type="ARBA" id="ARBA00022679"/>
    </source>
</evidence>
<dbReference type="InterPro" id="IPR008271">
    <property type="entry name" value="Ser/Thr_kinase_AS"/>
</dbReference>